<accession>A0A5E4BYV8</accession>
<dbReference type="GO" id="GO:0051649">
    <property type="term" value="P:establishment of localization in cell"/>
    <property type="evidence" value="ECO:0007669"/>
    <property type="project" value="UniProtKB-ARBA"/>
</dbReference>
<keyword evidence="6" id="KW-1185">Reference proteome</keyword>
<dbReference type="Proteomes" id="UP000662637">
    <property type="component" value="Unassembled WGS sequence"/>
</dbReference>
<dbReference type="EMBL" id="WJEC01000598">
    <property type="protein sequence ID" value="KAF7482348.1"/>
    <property type="molecule type" value="Genomic_DNA"/>
</dbReference>
<dbReference type="Gene3D" id="1.10.238.10">
    <property type="entry name" value="EF-hand"/>
    <property type="match status" value="2"/>
</dbReference>
<reference evidence="4" key="2">
    <citation type="submission" date="2020-08" db="EMBL/GenBank/DDBJ databases">
        <authorList>
            <person name="Shumante A."/>
            <person name="Zimin A.V."/>
            <person name="Puiu D."/>
            <person name="Salzberg S.L."/>
        </authorList>
    </citation>
    <scope>NUCLEOTIDE SEQUENCE</scope>
    <source>
        <strain evidence="4">WC2-LM</strain>
        <tissue evidence="4">Liver</tissue>
    </source>
</reference>
<evidence type="ECO:0000313" key="5">
    <source>
        <dbReference type="EMBL" id="VTJ73852.1"/>
    </source>
</evidence>
<dbReference type="PANTHER" id="PTHR23048">
    <property type="entry name" value="MYOSIN LIGHT CHAIN 1, 3"/>
    <property type="match status" value="1"/>
</dbReference>
<evidence type="ECO:0000313" key="4">
    <source>
        <dbReference type="EMBL" id="KAF7482348.1"/>
    </source>
</evidence>
<dbReference type="InterPro" id="IPR002048">
    <property type="entry name" value="EF_hand_dom"/>
</dbReference>
<dbReference type="FunFam" id="1.10.238.10:FF:000003">
    <property type="entry name" value="Calmodulin A"/>
    <property type="match status" value="1"/>
</dbReference>
<dbReference type="PROSITE" id="PS50222">
    <property type="entry name" value="EF_HAND_2"/>
    <property type="match status" value="1"/>
</dbReference>
<dbReference type="SMART" id="SM00054">
    <property type="entry name" value="EFh"/>
    <property type="match status" value="2"/>
</dbReference>
<dbReference type="InterPro" id="IPR050230">
    <property type="entry name" value="CALM/Myosin/TropC-like"/>
</dbReference>
<keyword evidence="1" id="KW-0677">Repeat</keyword>
<protein>
    <recommendedName>
        <fullName evidence="2">EF-hand calcium-binding domain-containing protein 11</fullName>
    </recommendedName>
</protein>
<evidence type="ECO:0000313" key="6">
    <source>
        <dbReference type="Proteomes" id="UP000335636"/>
    </source>
</evidence>
<dbReference type="GO" id="GO:0005509">
    <property type="term" value="F:calcium ion binding"/>
    <property type="evidence" value="ECO:0007669"/>
    <property type="project" value="InterPro"/>
</dbReference>
<feature type="domain" description="EF-hand" evidence="3">
    <location>
        <begin position="41"/>
        <end position="76"/>
    </location>
</feature>
<dbReference type="SUPFAM" id="SSF47473">
    <property type="entry name" value="EF-hand"/>
    <property type="match status" value="1"/>
</dbReference>
<evidence type="ECO:0000256" key="1">
    <source>
        <dbReference type="ARBA" id="ARBA00022737"/>
    </source>
</evidence>
<sequence>MRSQDQKPTEIELKDTINEVDGEVNGTIDDPEILTMMKDTDSEEEILEAIPVFDKDEDGYIKATELYHIGTNLGGKLIDEELDEIIRKVAINEADKSTMKNPYRL</sequence>
<dbReference type="GO" id="GO:0016460">
    <property type="term" value="C:myosin II complex"/>
    <property type="evidence" value="ECO:0007669"/>
    <property type="project" value="TreeGrafter"/>
</dbReference>
<dbReference type="AlphaFoldDB" id="A0A5E4BYV8"/>
<dbReference type="InterPro" id="IPR011992">
    <property type="entry name" value="EF-hand-dom_pair"/>
</dbReference>
<dbReference type="GO" id="GO:0150034">
    <property type="term" value="C:distal axon"/>
    <property type="evidence" value="ECO:0007669"/>
    <property type="project" value="UniProtKB-ARBA"/>
</dbReference>
<evidence type="ECO:0000256" key="2">
    <source>
        <dbReference type="ARBA" id="ARBA00072320"/>
    </source>
</evidence>
<dbReference type="PANTHER" id="PTHR23048:SF0">
    <property type="entry name" value="CALMODULIN LIKE 3"/>
    <property type="match status" value="1"/>
</dbReference>
<name>A0A5E4BYV8_MARMO</name>
<proteinExistence type="predicted"/>
<dbReference type="GO" id="GO:0043209">
    <property type="term" value="C:myelin sheath"/>
    <property type="evidence" value="ECO:0007669"/>
    <property type="project" value="UniProtKB-ARBA"/>
</dbReference>
<organism evidence="5 6">
    <name type="scientific">Marmota monax</name>
    <name type="common">Woodchuck</name>
    <dbReference type="NCBI Taxonomy" id="9995"/>
    <lineage>
        <taxon>Eukaryota</taxon>
        <taxon>Metazoa</taxon>
        <taxon>Chordata</taxon>
        <taxon>Craniata</taxon>
        <taxon>Vertebrata</taxon>
        <taxon>Euteleostomi</taxon>
        <taxon>Mammalia</taxon>
        <taxon>Eutheria</taxon>
        <taxon>Euarchontoglires</taxon>
        <taxon>Glires</taxon>
        <taxon>Rodentia</taxon>
        <taxon>Sciuromorpha</taxon>
        <taxon>Sciuridae</taxon>
        <taxon>Xerinae</taxon>
        <taxon>Marmotini</taxon>
        <taxon>Marmota</taxon>
    </lineage>
</organism>
<dbReference type="Proteomes" id="UP000335636">
    <property type="component" value="Unassembled WGS sequence"/>
</dbReference>
<gene>
    <name evidence="4" type="ORF">GHT09_006262</name>
    <name evidence="5" type="ORF">MONAX_5E005893</name>
</gene>
<evidence type="ECO:0000259" key="3">
    <source>
        <dbReference type="PROSITE" id="PS50222"/>
    </source>
</evidence>
<dbReference type="EMBL" id="CABDUW010000703">
    <property type="protein sequence ID" value="VTJ73852.1"/>
    <property type="molecule type" value="Genomic_DNA"/>
</dbReference>
<reference evidence="5 6" key="1">
    <citation type="submission" date="2019-04" db="EMBL/GenBank/DDBJ databases">
        <authorList>
            <person name="Alioto T."/>
            <person name="Alioto T."/>
        </authorList>
    </citation>
    <scope>NUCLEOTIDE SEQUENCE [LARGE SCALE GENOMIC DNA]</scope>
</reference>